<dbReference type="Proteomes" id="UP000516437">
    <property type="component" value="Chromosome 7"/>
</dbReference>
<gene>
    <name evidence="6" type="ORF">CJ030_MR7G028833</name>
</gene>
<feature type="compositionally biased region" description="Pro residues" evidence="3">
    <location>
        <begin position="61"/>
        <end position="72"/>
    </location>
</feature>
<dbReference type="GO" id="GO:0003723">
    <property type="term" value="F:RNA binding"/>
    <property type="evidence" value="ECO:0007669"/>
    <property type="project" value="UniProtKB-UniRule"/>
</dbReference>
<feature type="region of interest" description="Disordered" evidence="3">
    <location>
        <begin position="382"/>
        <end position="439"/>
    </location>
</feature>
<dbReference type="PROSITE" id="PS51025">
    <property type="entry name" value="PWI"/>
    <property type="match status" value="1"/>
</dbReference>
<dbReference type="SMART" id="SM00311">
    <property type="entry name" value="PWI"/>
    <property type="match status" value="1"/>
</dbReference>
<dbReference type="InterPro" id="IPR002483">
    <property type="entry name" value="PWI_dom"/>
</dbReference>
<dbReference type="EMBL" id="RXIC02000025">
    <property type="protein sequence ID" value="KAB1207914.1"/>
    <property type="molecule type" value="Genomic_DNA"/>
</dbReference>
<dbReference type="OrthoDB" id="6275295at2759"/>
<evidence type="ECO:0000313" key="6">
    <source>
        <dbReference type="EMBL" id="KAB1207914.1"/>
    </source>
</evidence>
<reference evidence="6 7" key="1">
    <citation type="journal article" date="2019" name="Plant Biotechnol. J.">
        <title>The red bayberry genome and genetic basis of sex determination.</title>
        <authorList>
            <person name="Jia H.M."/>
            <person name="Jia H.J."/>
            <person name="Cai Q.L."/>
            <person name="Wang Y."/>
            <person name="Zhao H.B."/>
            <person name="Yang W.F."/>
            <person name="Wang G.Y."/>
            <person name="Li Y.H."/>
            <person name="Zhan D.L."/>
            <person name="Shen Y.T."/>
            <person name="Niu Q.F."/>
            <person name="Chang L."/>
            <person name="Qiu J."/>
            <person name="Zhao L."/>
            <person name="Xie H.B."/>
            <person name="Fu W.Y."/>
            <person name="Jin J."/>
            <person name="Li X.W."/>
            <person name="Jiao Y."/>
            <person name="Zhou C.C."/>
            <person name="Tu T."/>
            <person name="Chai C.Y."/>
            <person name="Gao J.L."/>
            <person name="Fan L.J."/>
            <person name="van de Weg E."/>
            <person name="Wang J.Y."/>
            <person name="Gao Z.S."/>
        </authorList>
    </citation>
    <scope>NUCLEOTIDE SEQUENCE [LARGE SCALE GENOMIC DNA]</scope>
    <source>
        <tissue evidence="6">Leaves</tissue>
    </source>
</reference>
<accession>A0A6A1V547</accession>
<evidence type="ECO:0000256" key="3">
    <source>
        <dbReference type="SAM" id="MobiDB-lite"/>
    </source>
</evidence>
<dbReference type="PANTHER" id="PTHR47334">
    <property type="entry name" value="SPLICING FACTOR PWI DOMAIN-CONTAINING PROTEIN / RNA RECOGNITION MOTIF (RRM)-CONTAINING PROTEIN"/>
    <property type="match status" value="1"/>
</dbReference>
<feature type="region of interest" description="Disordered" evidence="3">
    <location>
        <begin position="1"/>
        <end position="90"/>
    </location>
</feature>
<dbReference type="PROSITE" id="PS50102">
    <property type="entry name" value="RRM"/>
    <property type="match status" value="1"/>
</dbReference>
<feature type="compositionally biased region" description="Basic and acidic residues" evidence="3">
    <location>
        <begin position="636"/>
        <end position="683"/>
    </location>
</feature>
<name>A0A6A1V547_9ROSI</name>
<dbReference type="PANTHER" id="PTHR47334:SF2">
    <property type="entry name" value="RNA-BINDING MOTIF PROTEIN 25"/>
    <property type="match status" value="1"/>
</dbReference>
<dbReference type="CDD" id="cd12446">
    <property type="entry name" value="RRM_RBM25"/>
    <property type="match status" value="1"/>
</dbReference>
<dbReference type="SUPFAM" id="SSF54928">
    <property type="entry name" value="RNA-binding domain, RBD"/>
    <property type="match status" value="1"/>
</dbReference>
<dbReference type="InterPro" id="IPR034268">
    <property type="entry name" value="RBM25_RRM"/>
</dbReference>
<dbReference type="InterPro" id="IPR036483">
    <property type="entry name" value="PWI_dom_sf"/>
</dbReference>
<feature type="compositionally biased region" description="Basic and acidic residues" evidence="3">
    <location>
        <begin position="834"/>
        <end position="894"/>
    </location>
</feature>
<dbReference type="SUPFAM" id="SSF101233">
    <property type="entry name" value="PWI domain"/>
    <property type="match status" value="1"/>
</dbReference>
<feature type="domain" description="PWI" evidence="5">
    <location>
        <begin position="913"/>
        <end position="1007"/>
    </location>
</feature>
<evidence type="ECO:0000256" key="1">
    <source>
        <dbReference type="ARBA" id="ARBA00022664"/>
    </source>
</evidence>
<feature type="compositionally biased region" description="Polar residues" evidence="3">
    <location>
        <begin position="685"/>
        <end position="702"/>
    </location>
</feature>
<dbReference type="Pfam" id="PF00076">
    <property type="entry name" value="RRM_1"/>
    <property type="match status" value="1"/>
</dbReference>
<sequence>MAETPATLEVNHSQPEPETPNPRPIQPDPPPAFTPPQPQSSSTPSSTPIPVNPNSNAPPLASAPPPPPPPPHHVSYTPPQLFGGAVLPPAAPSFRPVPQFSPMPNPSFANPNYQNHSGVQPPGVSVAPNAVSGGVGAPPVSLPQPMVQYQLPPGQPPRPYPLPPMPNGYPVVAPQGTIPPHGGLFHLPVVRRLVCCKWILKVICSAGDSCNACAAISYMLFMCGLPRYPPPYTAMVRPPFPPRPPGAIGVLPAVSRPPIPGIPGVRPIIPPVIRPVVPTVTPAEKPQTTVYVGKIASTVENDFILSLLQLCGTVKSWKRAQDPTDGTPKGFGFCEFESAEGVLRALRLLSKCNIDGQELVLNVNQATKEYLERNVDKKTENWKKLKDTQAMAPEKEDESVVNDEKNEHLKTSVADSNKDNSGSGNKENHDFANFGIVTDEDREADREALEKLTSMIEERLKTRPLPPPPTHAPGDGSGNPNSEAPAKSRDGDSEMRSDTAEEKNDDETTSETKPNSEHDRPETSSPDRNRRYDRRSRDRDRERDLKREKEREIERYERETERERVRKEREQRRKIEEAERQYEEYLKKWEHKEREKEKQRQYEKEREKERERKRRKEIKYDEEDEEDDSRRRWHRSAIEDKRKKRLREKEDDLADRRKEEEEIAEGERRAVEEQQQKQQRDALKVSSNHVVNGSEKTVSAEASSAEVKDNTGEQGYEGDSVLESQIGEGIMQNGTVEESTMVSIAASDTRHTGNAPAKKLGFGLVGSGKRTAVPSVFHEEEDDDAHKEKKMRPLVPIDYSTEELEAVQPTVPGAPSPNLAAAAEFAKRISNINPKEEKPDAERERSRRSNDKSSQRDRDRGDDNVNRTREENREKGLDRDRDREQGSDKLKTPDNNKLLTLKQLIDMIPKTKEELFAYEINWVIYDKHELHERMRPWISKKITEFLGEEETTLVDYIVSSTQEHVKASQMLELLQSILDDEAEMFVLKMWRMLIYEIKRVEMGLASK</sequence>
<dbReference type="Gene3D" id="1.20.1390.10">
    <property type="entry name" value="PWI domain"/>
    <property type="match status" value="1"/>
</dbReference>
<protein>
    <submittedName>
        <fullName evidence="6">RNA-binding protein 25</fullName>
    </submittedName>
</protein>
<evidence type="ECO:0000259" key="5">
    <source>
        <dbReference type="PROSITE" id="PS51025"/>
    </source>
</evidence>
<feature type="region of interest" description="Disordered" evidence="3">
    <location>
        <begin position="748"/>
        <end position="768"/>
    </location>
</feature>
<feature type="region of interest" description="Disordered" evidence="3">
    <location>
        <begin position="827"/>
        <end position="894"/>
    </location>
</feature>
<keyword evidence="2" id="KW-0694">RNA-binding</keyword>
<dbReference type="InterPro" id="IPR000504">
    <property type="entry name" value="RRM_dom"/>
</dbReference>
<feature type="compositionally biased region" description="Low complexity" evidence="3">
    <location>
        <begin position="39"/>
        <end position="60"/>
    </location>
</feature>
<dbReference type="InterPro" id="IPR035979">
    <property type="entry name" value="RBD_domain_sf"/>
</dbReference>
<dbReference type="InterPro" id="IPR053294">
    <property type="entry name" value="RBM_PWI_domain"/>
</dbReference>
<feature type="compositionally biased region" description="Basic and acidic residues" evidence="3">
    <location>
        <begin position="486"/>
        <end position="502"/>
    </location>
</feature>
<keyword evidence="1" id="KW-0507">mRNA processing</keyword>
<dbReference type="Pfam" id="PF01480">
    <property type="entry name" value="PWI"/>
    <property type="match status" value="1"/>
</dbReference>
<dbReference type="GO" id="GO:0006397">
    <property type="term" value="P:mRNA processing"/>
    <property type="evidence" value="ECO:0007669"/>
    <property type="project" value="UniProtKB-KW"/>
</dbReference>
<feature type="compositionally biased region" description="Polar residues" evidence="3">
    <location>
        <begin position="413"/>
        <end position="425"/>
    </location>
</feature>
<dbReference type="AlphaFoldDB" id="A0A6A1V547"/>
<organism evidence="6 7">
    <name type="scientific">Morella rubra</name>
    <name type="common">Chinese bayberry</name>
    <dbReference type="NCBI Taxonomy" id="262757"/>
    <lineage>
        <taxon>Eukaryota</taxon>
        <taxon>Viridiplantae</taxon>
        <taxon>Streptophyta</taxon>
        <taxon>Embryophyta</taxon>
        <taxon>Tracheophyta</taxon>
        <taxon>Spermatophyta</taxon>
        <taxon>Magnoliopsida</taxon>
        <taxon>eudicotyledons</taxon>
        <taxon>Gunneridae</taxon>
        <taxon>Pentapetalae</taxon>
        <taxon>rosids</taxon>
        <taxon>fabids</taxon>
        <taxon>Fagales</taxon>
        <taxon>Myricaceae</taxon>
        <taxon>Morella</taxon>
    </lineage>
</organism>
<keyword evidence="7" id="KW-1185">Reference proteome</keyword>
<dbReference type="Gene3D" id="3.30.70.330">
    <property type="match status" value="1"/>
</dbReference>
<feature type="compositionally biased region" description="Pro residues" evidence="3">
    <location>
        <begin position="17"/>
        <end position="38"/>
    </location>
</feature>
<feature type="region of interest" description="Disordered" evidence="3">
    <location>
        <begin position="457"/>
        <end position="718"/>
    </location>
</feature>
<evidence type="ECO:0000259" key="4">
    <source>
        <dbReference type="PROSITE" id="PS50102"/>
    </source>
</evidence>
<dbReference type="FunFam" id="1.20.1390.10:FF:000008">
    <property type="entry name" value="RNA Binding Motif protein homolog"/>
    <property type="match status" value="1"/>
</dbReference>
<feature type="domain" description="RRM" evidence="4">
    <location>
        <begin position="288"/>
        <end position="368"/>
    </location>
</feature>
<dbReference type="SMART" id="SM00360">
    <property type="entry name" value="RRM"/>
    <property type="match status" value="1"/>
</dbReference>
<dbReference type="InterPro" id="IPR012677">
    <property type="entry name" value="Nucleotide-bd_a/b_plait_sf"/>
</dbReference>
<feature type="compositionally biased region" description="Basic and acidic residues" evidence="3">
    <location>
        <begin position="514"/>
        <end position="610"/>
    </location>
</feature>
<comment type="caution">
    <text evidence="6">The sequence shown here is derived from an EMBL/GenBank/DDBJ whole genome shotgun (WGS) entry which is preliminary data.</text>
</comment>
<evidence type="ECO:0000256" key="2">
    <source>
        <dbReference type="PROSITE-ProRule" id="PRU00176"/>
    </source>
</evidence>
<proteinExistence type="predicted"/>
<evidence type="ECO:0000313" key="7">
    <source>
        <dbReference type="Proteomes" id="UP000516437"/>
    </source>
</evidence>